<organism evidence="1 2">
    <name type="scientific">Rotaria sordida</name>
    <dbReference type="NCBI Taxonomy" id="392033"/>
    <lineage>
        <taxon>Eukaryota</taxon>
        <taxon>Metazoa</taxon>
        <taxon>Spiralia</taxon>
        <taxon>Gnathifera</taxon>
        <taxon>Rotifera</taxon>
        <taxon>Eurotatoria</taxon>
        <taxon>Bdelloidea</taxon>
        <taxon>Philodinida</taxon>
        <taxon>Philodinidae</taxon>
        <taxon>Rotaria</taxon>
    </lineage>
</organism>
<accession>A0A820KH40</accession>
<feature type="non-terminal residue" evidence="1">
    <location>
        <position position="74"/>
    </location>
</feature>
<dbReference type="Proteomes" id="UP000663823">
    <property type="component" value="Unassembled WGS sequence"/>
</dbReference>
<dbReference type="EMBL" id="CAJOAX010060506">
    <property type="protein sequence ID" value="CAF4341683.1"/>
    <property type="molecule type" value="Genomic_DNA"/>
</dbReference>
<reference evidence="1" key="1">
    <citation type="submission" date="2021-02" db="EMBL/GenBank/DDBJ databases">
        <authorList>
            <person name="Nowell W R."/>
        </authorList>
    </citation>
    <scope>NUCLEOTIDE SEQUENCE</scope>
</reference>
<proteinExistence type="predicted"/>
<protein>
    <submittedName>
        <fullName evidence="1">Uncharacterized protein</fullName>
    </submittedName>
</protein>
<evidence type="ECO:0000313" key="1">
    <source>
        <dbReference type="EMBL" id="CAF4341683.1"/>
    </source>
</evidence>
<comment type="caution">
    <text evidence="1">The sequence shown here is derived from an EMBL/GenBank/DDBJ whole genome shotgun (WGS) entry which is preliminary data.</text>
</comment>
<name>A0A820KH40_9BILA</name>
<gene>
    <name evidence="1" type="ORF">OTI717_LOCUS43264</name>
</gene>
<dbReference type="AlphaFoldDB" id="A0A820KH40"/>
<evidence type="ECO:0000313" key="2">
    <source>
        <dbReference type="Proteomes" id="UP000663823"/>
    </source>
</evidence>
<feature type="non-terminal residue" evidence="1">
    <location>
        <position position="1"/>
    </location>
</feature>
<sequence>KPTIRSHPIDNNVTTLNTSSRLNRSAKHLAIPDQSNIIEVDEDENIETGKLKPELNIEFVQCTTNIGSVSLRKE</sequence>